<dbReference type="AlphaFoldDB" id="A0A7J7UCS8"/>
<evidence type="ECO:0000313" key="1">
    <source>
        <dbReference type="EMBL" id="KAF6310737.1"/>
    </source>
</evidence>
<sequence>MLGRGLGWAMGRLPRHQLPGATVKEPLQMGGPQGEAWTSVPRFQGAFGARGQSCWSQHPPLTSCPGPVSHARGDVCVCPSCSLKAMPGLILSWPRHNLPMAGVQHPCPSGPLHWWRVPVALLVRGA</sequence>
<dbReference type="EMBL" id="JABWUV010000013">
    <property type="protein sequence ID" value="KAF6310737.1"/>
    <property type="molecule type" value="Genomic_DNA"/>
</dbReference>
<gene>
    <name evidence="1" type="ORF">mMyoMyo1_008785</name>
</gene>
<dbReference type="Proteomes" id="UP000527355">
    <property type="component" value="Unassembled WGS sequence"/>
</dbReference>
<name>A0A7J7UCS8_MYOMY</name>
<evidence type="ECO:0000313" key="2">
    <source>
        <dbReference type="Proteomes" id="UP000527355"/>
    </source>
</evidence>
<protein>
    <submittedName>
        <fullName evidence="1">Uncharacterized protein</fullName>
    </submittedName>
</protein>
<accession>A0A7J7UCS8</accession>
<reference evidence="1 2" key="1">
    <citation type="journal article" date="2020" name="Nature">
        <title>Six reference-quality genomes reveal evolution of bat adaptations.</title>
        <authorList>
            <person name="Jebb D."/>
            <person name="Huang Z."/>
            <person name="Pippel M."/>
            <person name="Hughes G.M."/>
            <person name="Lavrichenko K."/>
            <person name="Devanna P."/>
            <person name="Winkler S."/>
            <person name="Jermiin L.S."/>
            <person name="Skirmuntt E.C."/>
            <person name="Katzourakis A."/>
            <person name="Burkitt-Gray L."/>
            <person name="Ray D.A."/>
            <person name="Sullivan K.A.M."/>
            <person name="Roscito J.G."/>
            <person name="Kirilenko B.M."/>
            <person name="Davalos L.M."/>
            <person name="Corthals A.P."/>
            <person name="Power M.L."/>
            <person name="Jones G."/>
            <person name="Ransome R.D."/>
            <person name="Dechmann D.K.N."/>
            <person name="Locatelli A.G."/>
            <person name="Puechmaille S.J."/>
            <person name="Fedrigo O."/>
            <person name="Jarvis E.D."/>
            <person name="Hiller M."/>
            <person name="Vernes S.C."/>
            <person name="Myers E.W."/>
            <person name="Teeling E.C."/>
        </authorList>
    </citation>
    <scope>NUCLEOTIDE SEQUENCE [LARGE SCALE GENOMIC DNA]</scope>
    <source>
        <strain evidence="1">MMyoMyo1</strain>
        <tissue evidence="1">Flight muscle</tissue>
    </source>
</reference>
<comment type="caution">
    <text evidence="1">The sequence shown here is derived from an EMBL/GenBank/DDBJ whole genome shotgun (WGS) entry which is preliminary data.</text>
</comment>
<proteinExistence type="predicted"/>
<keyword evidence="2" id="KW-1185">Reference proteome</keyword>
<organism evidence="1 2">
    <name type="scientific">Myotis myotis</name>
    <name type="common">Greater mouse-eared bat</name>
    <name type="synonym">Vespertilio myotis</name>
    <dbReference type="NCBI Taxonomy" id="51298"/>
    <lineage>
        <taxon>Eukaryota</taxon>
        <taxon>Metazoa</taxon>
        <taxon>Chordata</taxon>
        <taxon>Craniata</taxon>
        <taxon>Vertebrata</taxon>
        <taxon>Euteleostomi</taxon>
        <taxon>Mammalia</taxon>
        <taxon>Eutheria</taxon>
        <taxon>Laurasiatheria</taxon>
        <taxon>Chiroptera</taxon>
        <taxon>Yangochiroptera</taxon>
        <taxon>Vespertilionidae</taxon>
        <taxon>Myotis</taxon>
    </lineage>
</organism>